<dbReference type="OrthoDB" id="9814826at2"/>
<dbReference type="Proteomes" id="UP000247980">
    <property type="component" value="Unassembled WGS sequence"/>
</dbReference>
<dbReference type="InterPro" id="IPR007037">
    <property type="entry name" value="SIP_rossman_dom"/>
</dbReference>
<proteinExistence type="predicted"/>
<feature type="domain" description="FAD-binding FR-type" evidence="1">
    <location>
        <begin position="21"/>
        <end position="155"/>
    </location>
</feature>
<dbReference type="InterPro" id="IPR013113">
    <property type="entry name" value="SIP_FAD-bd"/>
</dbReference>
<sequence>MSTDVLPRPRNAFRAEQRFPTVPRMVRIAAIERTEPGMVRVSFKGSELGEFSRDGVDFPAMKSRAFDDVVILCFPDPATGAFFGAAAHELSNPPLSELCSWQGREYTVRRLCQRDKLLTVDFVLHESGIAESWLRTAVVGDPLGIIGTRMSRKLPTEPHILAVGDATAIPALARLVEESHGTTPLDVYVIADRNVLGQSFPTSPQVHVTWIDPAQGAVSRLGAILATQGLRTGTWAWLAGESTLVGKIRRHLVHGHGLDKERIHFTGYWKAHAASNR</sequence>
<comment type="caution">
    <text evidence="2">The sequence shown here is derived from an EMBL/GenBank/DDBJ whole genome shotgun (WGS) entry which is preliminary data.</text>
</comment>
<dbReference type="PANTHER" id="PTHR30157:SF0">
    <property type="entry name" value="NADPH-DEPENDENT FERRIC-CHELATE REDUCTASE"/>
    <property type="match status" value="1"/>
</dbReference>
<dbReference type="Pfam" id="PF04954">
    <property type="entry name" value="SIP"/>
    <property type="match status" value="1"/>
</dbReference>
<dbReference type="EMBL" id="QJVC01000005">
    <property type="protein sequence ID" value="PYI38870.1"/>
    <property type="molecule type" value="Genomic_DNA"/>
</dbReference>
<dbReference type="PANTHER" id="PTHR30157">
    <property type="entry name" value="FERRIC REDUCTASE, NADPH-DEPENDENT"/>
    <property type="match status" value="1"/>
</dbReference>
<evidence type="ECO:0000259" key="1">
    <source>
        <dbReference type="PROSITE" id="PS51384"/>
    </source>
</evidence>
<keyword evidence="3" id="KW-1185">Reference proteome</keyword>
<dbReference type="Gene3D" id="3.40.50.80">
    <property type="entry name" value="Nucleotide-binding domain of ferredoxin-NADP reductase (FNR) module"/>
    <property type="match status" value="1"/>
</dbReference>
<protein>
    <recommendedName>
        <fullName evidence="1">FAD-binding FR-type domain-containing protein</fullName>
    </recommendedName>
</protein>
<dbReference type="Pfam" id="PF08021">
    <property type="entry name" value="FAD_binding_9"/>
    <property type="match status" value="1"/>
</dbReference>
<accession>A0A2V5J7N3</accession>
<evidence type="ECO:0000313" key="3">
    <source>
        <dbReference type="Proteomes" id="UP000247980"/>
    </source>
</evidence>
<dbReference type="GO" id="GO:0016491">
    <property type="term" value="F:oxidoreductase activity"/>
    <property type="evidence" value="ECO:0007669"/>
    <property type="project" value="InterPro"/>
</dbReference>
<dbReference type="InterPro" id="IPR039261">
    <property type="entry name" value="FNR_nucleotide-bd"/>
</dbReference>
<name>A0A2V5J7N3_9MICC</name>
<dbReference type="InterPro" id="IPR017927">
    <property type="entry name" value="FAD-bd_FR_type"/>
</dbReference>
<reference evidence="2 3" key="1">
    <citation type="submission" date="2018-05" db="EMBL/GenBank/DDBJ databases">
        <title>Genetic diversity of glacier-inhabiting Cryobacterium bacteria in China and description of Cryobacterium mengkeensis sp. nov. and Arthrobacter glacialis sp. nov.</title>
        <authorList>
            <person name="Liu Q."/>
            <person name="Xin Y.-H."/>
        </authorList>
    </citation>
    <scope>NUCLEOTIDE SEQUENCE [LARGE SCALE GENOMIC DNA]</scope>
    <source>
        <strain evidence="2 3">B7</strain>
    </source>
</reference>
<dbReference type="AlphaFoldDB" id="A0A2V5J7N3"/>
<gene>
    <name evidence="2" type="ORF">CVS30_08595</name>
</gene>
<dbReference type="CDD" id="cd06193">
    <property type="entry name" value="siderophore_interacting"/>
    <property type="match status" value="1"/>
</dbReference>
<evidence type="ECO:0000313" key="2">
    <source>
        <dbReference type="EMBL" id="PYI38870.1"/>
    </source>
</evidence>
<dbReference type="Gene3D" id="2.40.30.10">
    <property type="entry name" value="Translation factors"/>
    <property type="match status" value="1"/>
</dbReference>
<dbReference type="PROSITE" id="PS51384">
    <property type="entry name" value="FAD_FR"/>
    <property type="match status" value="1"/>
</dbReference>
<organism evidence="2 3">
    <name type="scientific">Arthrobacter psychrolactophilus</name>
    <dbReference type="NCBI Taxonomy" id="92442"/>
    <lineage>
        <taxon>Bacteria</taxon>
        <taxon>Bacillati</taxon>
        <taxon>Actinomycetota</taxon>
        <taxon>Actinomycetes</taxon>
        <taxon>Micrococcales</taxon>
        <taxon>Micrococcaceae</taxon>
        <taxon>Arthrobacter</taxon>
    </lineage>
</organism>
<dbReference type="RefSeq" id="WP_110484906.1">
    <property type="nucleotide sequence ID" value="NZ_QJVC01000005.1"/>
</dbReference>
<dbReference type="InterPro" id="IPR039374">
    <property type="entry name" value="SIP_fam"/>
</dbReference>